<comment type="similarity">
    <text evidence="2">Belongs to the CcmF/CycK/Ccl1/NrfE/CcsA family.</text>
</comment>
<feature type="transmembrane region" description="Helical" evidence="10">
    <location>
        <begin position="210"/>
        <end position="230"/>
    </location>
</feature>
<feature type="domain" description="Cytochrome c-type biogenesis protein CcmF C-terminal" evidence="12">
    <location>
        <begin position="316"/>
        <end position="637"/>
    </location>
</feature>
<keyword evidence="13" id="KW-0456">Lyase</keyword>
<gene>
    <name evidence="13" type="ORF">O1D97_17365</name>
</gene>
<proteinExistence type="inferred from homology"/>
<keyword evidence="7 10" id="KW-1133">Transmembrane helix</keyword>
<evidence type="ECO:0000256" key="2">
    <source>
        <dbReference type="ARBA" id="ARBA00009186"/>
    </source>
</evidence>
<dbReference type="RefSeq" id="WP_269127412.1">
    <property type="nucleotide sequence ID" value="NZ_JAPUBN010000020.1"/>
</dbReference>
<feature type="transmembrane region" description="Helical" evidence="10">
    <location>
        <begin position="96"/>
        <end position="112"/>
    </location>
</feature>
<feature type="transmembrane region" description="Helical" evidence="10">
    <location>
        <begin position="6"/>
        <end position="29"/>
    </location>
</feature>
<feature type="transmembrane region" description="Helical" evidence="10">
    <location>
        <begin position="395"/>
        <end position="414"/>
    </location>
</feature>
<evidence type="ECO:0000256" key="10">
    <source>
        <dbReference type="SAM" id="Phobius"/>
    </source>
</evidence>
<keyword evidence="8 10" id="KW-0472">Membrane</keyword>
<dbReference type="Proteomes" id="UP001149719">
    <property type="component" value="Unassembled WGS sequence"/>
</dbReference>
<dbReference type="Pfam" id="PF16327">
    <property type="entry name" value="CcmF_C"/>
    <property type="match status" value="1"/>
</dbReference>
<name>A0ABT4JYN0_9GAMM</name>
<dbReference type="GO" id="GO:0016829">
    <property type="term" value="F:lyase activity"/>
    <property type="evidence" value="ECO:0007669"/>
    <property type="project" value="UniProtKB-KW"/>
</dbReference>
<feature type="transmembrane region" description="Helical" evidence="10">
    <location>
        <begin position="615"/>
        <end position="634"/>
    </location>
</feature>
<comment type="subcellular location">
    <subcellularLocation>
        <location evidence="1">Cell inner membrane</location>
        <topology evidence="1">Multi-pass membrane protein</topology>
    </subcellularLocation>
</comment>
<feature type="transmembrane region" description="Helical" evidence="10">
    <location>
        <begin position="250"/>
        <end position="266"/>
    </location>
</feature>
<dbReference type="NCBIfam" id="NF007691">
    <property type="entry name" value="PRK10369.1"/>
    <property type="match status" value="1"/>
</dbReference>
<feature type="domain" description="Cytochrome c assembly protein" evidence="11">
    <location>
        <begin position="89"/>
        <end position="296"/>
    </location>
</feature>
<feature type="transmembrane region" description="Helical" evidence="10">
    <location>
        <begin position="178"/>
        <end position="198"/>
    </location>
</feature>
<keyword evidence="14" id="KW-1185">Reference proteome</keyword>
<dbReference type="InterPro" id="IPR002541">
    <property type="entry name" value="Cyt_c_assembly"/>
</dbReference>
<evidence type="ECO:0000256" key="1">
    <source>
        <dbReference type="ARBA" id="ARBA00004429"/>
    </source>
</evidence>
<evidence type="ECO:0000256" key="9">
    <source>
        <dbReference type="ARBA" id="ARBA00037230"/>
    </source>
</evidence>
<dbReference type="EMBL" id="JAPUBN010000020">
    <property type="protein sequence ID" value="MCZ2723326.1"/>
    <property type="molecule type" value="Genomic_DNA"/>
</dbReference>
<evidence type="ECO:0000256" key="5">
    <source>
        <dbReference type="ARBA" id="ARBA00022692"/>
    </source>
</evidence>
<dbReference type="NCBIfam" id="TIGR00353">
    <property type="entry name" value="nrfE"/>
    <property type="match status" value="1"/>
</dbReference>
<dbReference type="InterPro" id="IPR003568">
    <property type="entry name" value="Cyt_c_biogenesis_CcmF"/>
</dbReference>
<keyword evidence="4" id="KW-0997">Cell inner membrane</keyword>
<feature type="transmembrane region" description="Helical" evidence="10">
    <location>
        <begin position="490"/>
        <end position="512"/>
    </location>
</feature>
<dbReference type="PRINTS" id="PR01411">
    <property type="entry name" value="CCMFBIOGNSIS"/>
</dbReference>
<keyword evidence="3" id="KW-1003">Cell membrane</keyword>
<evidence type="ECO:0000256" key="3">
    <source>
        <dbReference type="ARBA" id="ARBA00022475"/>
    </source>
</evidence>
<evidence type="ECO:0000256" key="6">
    <source>
        <dbReference type="ARBA" id="ARBA00022748"/>
    </source>
</evidence>
<evidence type="ECO:0000259" key="12">
    <source>
        <dbReference type="Pfam" id="PF16327"/>
    </source>
</evidence>
<comment type="caution">
    <text evidence="13">The sequence shown here is derived from an EMBL/GenBank/DDBJ whole genome shotgun (WGS) entry which is preliminary data.</text>
</comment>
<evidence type="ECO:0000313" key="13">
    <source>
        <dbReference type="EMBL" id="MCZ2723326.1"/>
    </source>
</evidence>
<evidence type="ECO:0000256" key="8">
    <source>
        <dbReference type="ARBA" id="ARBA00023136"/>
    </source>
</evidence>
<accession>A0ABT4JYN0</accession>
<dbReference type="Pfam" id="PF01578">
    <property type="entry name" value="Cytochrom_C_asm"/>
    <property type="match status" value="1"/>
</dbReference>
<feature type="transmembrane region" description="Helical" evidence="10">
    <location>
        <begin position="275"/>
        <end position="293"/>
    </location>
</feature>
<feature type="transmembrane region" description="Helical" evidence="10">
    <location>
        <begin position="313"/>
        <end position="332"/>
    </location>
</feature>
<feature type="transmembrane region" description="Helical" evidence="10">
    <location>
        <begin position="41"/>
        <end position="62"/>
    </location>
</feature>
<evidence type="ECO:0000256" key="4">
    <source>
        <dbReference type="ARBA" id="ARBA00022519"/>
    </source>
</evidence>
<evidence type="ECO:0000256" key="7">
    <source>
        <dbReference type="ARBA" id="ARBA00022989"/>
    </source>
</evidence>
<dbReference type="InterPro" id="IPR032523">
    <property type="entry name" value="CcmF_C"/>
</dbReference>
<evidence type="ECO:0000259" key="11">
    <source>
        <dbReference type="Pfam" id="PF01578"/>
    </source>
</evidence>
<feature type="transmembrane region" description="Helical" evidence="10">
    <location>
        <begin position="426"/>
        <end position="444"/>
    </location>
</feature>
<keyword evidence="5 10" id="KW-0812">Transmembrane</keyword>
<keyword evidence="6" id="KW-0201">Cytochrome c-type biogenesis</keyword>
<dbReference type="PRINTS" id="PR01410">
    <property type="entry name" value="CCBIOGENESIS"/>
</dbReference>
<feature type="transmembrane region" description="Helical" evidence="10">
    <location>
        <begin position="124"/>
        <end position="148"/>
    </location>
</feature>
<sequence length="647" mass="71547">MLPEIGHFTLILSLFFAIALATLPIYGYWKRNLVLLELARPLTYVMTSLVFISFLVLAYSFAIDDFSVLYVSQNSNSQLPVWFKVSAVWGGHEGSLLLWVLILCGWTCAVAIKGENLPTDVRSLVLAVLGIVTTGFTSFLLFTSSPFIRLLPESPLEGGDLNPLLQDVGLIIHPPMLYMGYVGFSVAFAFAITALITGNLNASWARWARPWTSVSWAFLTIGITLGSWWAYYELGWGGWWFWDPVENASFMPWLAGTALIHSLAVTEKRGVFKSWTVLLAIFTFCLSLLGTFLVRSGVLTSVHAFAADPTRGVFILVLLFLMVGGSLLLYALKASEVKSKVTFGATGREAWLLLNNILLTTMTLTVLLGTLYPLIVDALGFGKISVGAPYFNSVFSPMALLLMVFMAIGPLSKWHNTPFSALLKKLLFPAAISLISSAILVYFYDLGVMSWISLSVAVWVLVLTFYDWFIKVSAGSKGIIPRAKTLPRNYYGMVLAHLGMAVSLVGVLFVSVSSDEQMVRMAKGDVSLLSGYEFKFEGVQHFEGPNFIADQGQIIISKDGEFVAHLKPEKRFYNARGQVMTEASIDNGLFRDLYISLGEDLGEGAWGIRIHVKPFVRWIWLGGILMMFGGLLSAMDKRYRKVSGARI</sequence>
<feature type="transmembrane region" description="Helical" evidence="10">
    <location>
        <begin position="450"/>
        <end position="469"/>
    </location>
</feature>
<protein>
    <submittedName>
        <fullName evidence="13">Heme lyase CcmF/NrfE family subunit</fullName>
    </submittedName>
</protein>
<feature type="transmembrane region" description="Helical" evidence="10">
    <location>
        <begin position="353"/>
        <end position="375"/>
    </location>
</feature>
<dbReference type="PANTHER" id="PTHR43653:SF1">
    <property type="entry name" value="CYTOCHROME C-TYPE BIOGENESIS PROTEIN CCMF"/>
    <property type="match status" value="1"/>
</dbReference>
<dbReference type="PANTHER" id="PTHR43653">
    <property type="entry name" value="CYTOCHROME C ASSEMBLY PROTEIN-RELATED"/>
    <property type="match status" value="1"/>
</dbReference>
<organism evidence="13 14">
    <name type="scientific">Marinomonas phaeophyticola</name>
    <dbReference type="NCBI Taxonomy" id="3004091"/>
    <lineage>
        <taxon>Bacteria</taxon>
        <taxon>Pseudomonadati</taxon>
        <taxon>Pseudomonadota</taxon>
        <taxon>Gammaproteobacteria</taxon>
        <taxon>Oceanospirillales</taxon>
        <taxon>Oceanospirillaceae</taxon>
        <taxon>Marinomonas</taxon>
    </lineage>
</organism>
<comment type="function">
    <text evidence="9">Required for the biogenesis of c-type cytochromes. Possible subunit of a heme lyase.</text>
</comment>
<reference evidence="13" key="1">
    <citation type="submission" date="2022-12" db="EMBL/GenBank/DDBJ databases">
        <title>Marinomonas 15G1-11 sp. nov, isolated from marine algae.</title>
        <authorList>
            <person name="Butt M."/>
            <person name="Choi D.G."/>
            <person name="Kim J.M."/>
            <person name="Lee J.K."/>
            <person name="Baek J.H."/>
            <person name="Jeon C.O."/>
        </authorList>
    </citation>
    <scope>NUCLEOTIDE SEQUENCE</scope>
    <source>
        <strain evidence="13">15G1-11</strain>
    </source>
</reference>
<evidence type="ECO:0000313" key="14">
    <source>
        <dbReference type="Proteomes" id="UP001149719"/>
    </source>
</evidence>
<dbReference type="InterPro" id="IPR003567">
    <property type="entry name" value="Cyt_c_biogenesis"/>
</dbReference>